<gene>
    <name evidence="1" type="ORF">ACFFLM_00500</name>
</gene>
<dbReference type="EMBL" id="JBHLYR010000003">
    <property type="protein sequence ID" value="MFB9990472.1"/>
    <property type="molecule type" value="Genomic_DNA"/>
</dbReference>
<comment type="caution">
    <text evidence="1">The sequence shown here is derived from an EMBL/GenBank/DDBJ whole genome shotgun (WGS) entry which is preliminary data.</text>
</comment>
<sequence>MMGHQGRVQQTFGVVLAVFAVDMAFGLDRAVQTLIVDRVPYVQRLTFLKETDAVRQQLEQQAP</sequence>
<dbReference type="Proteomes" id="UP001589733">
    <property type="component" value="Unassembled WGS sequence"/>
</dbReference>
<evidence type="ECO:0000313" key="2">
    <source>
        <dbReference type="Proteomes" id="UP001589733"/>
    </source>
</evidence>
<protein>
    <submittedName>
        <fullName evidence="1">Uncharacterized protein</fullName>
    </submittedName>
</protein>
<organism evidence="1 2">
    <name type="scientific">Deinococcus oregonensis</name>
    <dbReference type="NCBI Taxonomy" id="1805970"/>
    <lineage>
        <taxon>Bacteria</taxon>
        <taxon>Thermotogati</taxon>
        <taxon>Deinococcota</taxon>
        <taxon>Deinococci</taxon>
        <taxon>Deinococcales</taxon>
        <taxon>Deinococcaceae</taxon>
        <taxon>Deinococcus</taxon>
    </lineage>
</organism>
<proteinExistence type="predicted"/>
<accession>A0ABV6AU00</accession>
<evidence type="ECO:0000313" key="1">
    <source>
        <dbReference type="EMBL" id="MFB9990472.1"/>
    </source>
</evidence>
<reference evidence="1 2" key="1">
    <citation type="submission" date="2024-09" db="EMBL/GenBank/DDBJ databases">
        <authorList>
            <person name="Sun Q."/>
            <person name="Mori K."/>
        </authorList>
    </citation>
    <scope>NUCLEOTIDE SEQUENCE [LARGE SCALE GENOMIC DNA]</scope>
    <source>
        <strain evidence="1 2">JCM 13503</strain>
    </source>
</reference>
<keyword evidence="2" id="KW-1185">Reference proteome</keyword>
<name>A0ABV6AU00_9DEIO</name>